<reference evidence="2" key="1">
    <citation type="submission" date="2023-07" db="EMBL/GenBank/DDBJ databases">
        <title>30 novel species of actinomycetes from the DSMZ collection.</title>
        <authorList>
            <person name="Nouioui I."/>
        </authorList>
    </citation>
    <scope>NUCLEOTIDE SEQUENCE [LARGE SCALE GENOMIC DNA]</scope>
    <source>
        <strain evidence="2">DSM 45834</strain>
    </source>
</reference>
<name>A0ABU2NH71_9PSEU</name>
<sequence>MPKYMIEREIPGIGSQSAEELRAAAQTSNDVLSTMAPRAQWQQSFITGDKVYCVYIAENERAVYEHAELSGFPADRVSKVEAILDPASAQT</sequence>
<proteinExistence type="predicted"/>
<protein>
    <submittedName>
        <fullName evidence="1">DUF4242 domain-containing protein</fullName>
    </submittedName>
</protein>
<dbReference type="RefSeq" id="WP_311559578.1">
    <property type="nucleotide sequence ID" value="NZ_JAVREJ010000025.1"/>
</dbReference>
<dbReference type="EMBL" id="JAVREJ010000025">
    <property type="protein sequence ID" value="MDT0353065.1"/>
    <property type="molecule type" value="Genomic_DNA"/>
</dbReference>
<accession>A0ABU2NH71</accession>
<keyword evidence="2" id="KW-1185">Reference proteome</keyword>
<comment type="caution">
    <text evidence="1">The sequence shown here is derived from an EMBL/GenBank/DDBJ whole genome shotgun (WGS) entry which is preliminary data.</text>
</comment>
<evidence type="ECO:0000313" key="1">
    <source>
        <dbReference type="EMBL" id="MDT0353065.1"/>
    </source>
</evidence>
<dbReference type="Pfam" id="PF14026">
    <property type="entry name" value="SCO4226-like"/>
    <property type="match status" value="1"/>
</dbReference>
<evidence type="ECO:0000313" key="2">
    <source>
        <dbReference type="Proteomes" id="UP001183202"/>
    </source>
</evidence>
<dbReference type="InterPro" id="IPR025336">
    <property type="entry name" value="SCO4226-like"/>
</dbReference>
<organism evidence="1 2">
    <name type="scientific">Pseudonocardia charpentierae</name>
    <dbReference type="NCBI Taxonomy" id="3075545"/>
    <lineage>
        <taxon>Bacteria</taxon>
        <taxon>Bacillati</taxon>
        <taxon>Actinomycetota</taxon>
        <taxon>Actinomycetes</taxon>
        <taxon>Pseudonocardiales</taxon>
        <taxon>Pseudonocardiaceae</taxon>
        <taxon>Pseudonocardia</taxon>
    </lineage>
</organism>
<dbReference type="Proteomes" id="UP001183202">
    <property type="component" value="Unassembled WGS sequence"/>
</dbReference>
<gene>
    <name evidence="1" type="ORF">RM445_26480</name>
</gene>